<proteinExistence type="predicted"/>
<protein>
    <submittedName>
        <fullName evidence="1">ADP-ribosylglycohydrolase family protein</fullName>
    </submittedName>
</protein>
<reference evidence="1 2" key="1">
    <citation type="submission" date="2023-03" db="EMBL/GenBank/DDBJ databases">
        <title>Novel Species.</title>
        <authorList>
            <person name="Ma S."/>
        </authorList>
    </citation>
    <scope>NUCLEOTIDE SEQUENCE [LARGE SCALE GENOMIC DNA]</scope>
    <source>
        <strain evidence="1 2">LIND6LT2</strain>
    </source>
</reference>
<dbReference type="PANTHER" id="PTHR16222:SF12">
    <property type="entry name" value="ADP-RIBOSYLGLYCOHYDROLASE-RELATED"/>
    <property type="match status" value="1"/>
</dbReference>
<dbReference type="Pfam" id="PF20118">
    <property type="entry name" value="DUF6508"/>
    <property type="match status" value="1"/>
</dbReference>
<dbReference type="RefSeq" id="WP_341876555.1">
    <property type="nucleotide sequence ID" value="NZ_CP121687.1"/>
</dbReference>
<keyword evidence="2" id="KW-1185">Reference proteome</keyword>
<dbReference type="InterPro" id="IPR050792">
    <property type="entry name" value="ADP-ribosylglycohydrolase"/>
</dbReference>
<dbReference type="Pfam" id="PF03747">
    <property type="entry name" value="ADP_ribosyl_GH"/>
    <property type="match status" value="1"/>
</dbReference>
<accession>A0ABZ2Y2R4</accession>
<dbReference type="Proteomes" id="UP001486565">
    <property type="component" value="Chromosome"/>
</dbReference>
<gene>
    <name evidence="1" type="ORF">QBE51_12385</name>
</gene>
<evidence type="ECO:0000313" key="2">
    <source>
        <dbReference type="Proteomes" id="UP001486565"/>
    </source>
</evidence>
<organism evidence="1 2">
    <name type="scientific">Defluviitalea saccharophila</name>
    <dbReference type="NCBI Taxonomy" id="879970"/>
    <lineage>
        <taxon>Bacteria</taxon>
        <taxon>Bacillati</taxon>
        <taxon>Bacillota</taxon>
        <taxon>Clostridia</taxon>
        <taxon>Lachnospirales</taxon>
        <taxon>Defluviitaleaceae</taxon>
        <taxon>Defluviitalea</taxon>
    </lineage>
</organism>
<dbReference type="InterPro" id="IPR036705">
    <property type="entry name" value="Ribosyl_crysJ1_sf"/>
</dbReference>
<dbReference type="PANTHER" id="PTHR16222">
    <property type="entry name" value="ADP-RIBOSYLGLYCOHYDROLASE"/>
    <property type="match status" value="1"/>
</dbReference>
<sequence>MIGAIIGDVVGSRFEFNNHRDKDFELFTEDCQVTDDSIMTLAVAKAIMEAEKIIKPSVGGYDFDSDYYSLIEKITIKYMQEIGRKYPNCGYGRMFSKWVFSDDPQPYNSFGNGAAMRISPVGFAARTKSEACRLSEVVTGVTHDHEEGIKGAEATAVAIYMARRGFTKGEIREKIERNYYSLDFTIDDIRDSHQFNETCQDTIPQAIEAFLESTSFEDAIRNAISIGGDSDTLAAITGAIAEAYYGVPEELKEIALSYLNDELRSIFNDWSEFIGNEGAISKFKVLTKYIGRISESESYGEWFIDRENDGTSEHPIQMPYVNFNELVDLFVTEFYQFSESHPEYQLTNYGSILENNGLKWDDVSMRNVDVDTIDEQCTLALIMGAIRAERFCDGALLSFFKDGYILKWLKRLKAIDNGNSKTSIEEIYFEIGGLGGYDTYRMTFSYNSAHLVTTPWCGEPIDKHYSSEEVRLLLDAFEDIHVEHWNSEYIDPCVCDGTQWELAVKYEGHRGTVWVGSNAYPSNWEELLSFFEIEYEEDKEE</sequence>
<evidence type="ECO:0000313" key="1">
    <source>
        <dbReference type="EMBL" id="WZL69569.1"/>
    </source>
</evidence>
<dbReference type="SUPFAM" id="SSF101478">
    <property type="entry name" value="ADP-ribosylglycohydrolase"/>
    <property type="match status" value="1"/>
</dbReference>
<dbReference type="InterPro" id="IPR005502">
    <property type="entry name" value="Ribosyl_crysJ1"/>
</dbReference>
<dbReference type="EMBL" id="CP121687">
    <property type="protein sequence ID" value="WZL69569.1"/>
    <property type="molecule type" value="Genomic_DNA"/>
</dbReference>
<name>A0ABZ2Y2R4_9FIRM</name>
<dbReference type="InterPro" id="IPR045425">
    <property type="entry name" value="DUF6508"/>
</dbReference>
<dbReference type="Gene3D" id="1.10.4080.10">
    <property type="entry name" value="ADP-ribosylation/Crystallin J1"/>
    <property type="match status" value="1"/>
</dbReference>